<dbReference type="InterPro" id="IPR020846">
    <property type="entry name" value="MFS_dom"/>
</dbReference>
<dbReference type="InterPro" id="IPR011701">
    <property type="entry name" value="MFS"/>
</dbReference>
<feature type="transmembrane region" description="Helical" evidence="6">
    <location>
        <begin position="408"/>
        <end position="426"/>
    </location>
</feature>
<feature type="transmembrane region" description="Helical" evidence="6">
    <location>
        <begin position="266"/>
        <end position="287"/>
    </location>
</feature>
<keyword evidence="9" id="KW-1185">Reference proteome</keyword>
<evidence type="ECO:0000256" key="1">
    <source>
        <dbReference type="ARBA" id="ARBA00004141"/>
    </source>
</evidence>
<feature type="transmembrane region" description="Helical" evidence="6">
    <location>
        <begin position="198"/>
        <end position="217"/>
    </location>
</feature>
<dbReference type="Proteomes" id="UP000199670">
    <property type="component" value="Unassembled WGS sequence"/>
</dbReference>
<sequence length="509" mass="54487">MNKKIDNPKTAIVLISILLAVFVVPTSISGTAIALPFIGADLSANLTALQWVVNSFNLTFACFTLLWGSFADNFGHKKSFIVGATIYTVASLLSAMSITPLMLDIARGLAGVGGAAIFSCGSAILIKTFDGEKRTKAFAFFGTTAGIGITFGPTISGFLLDLFNWRAIFILHTAVLAVVILMTPTITKDNLTRHQHPFDKIGSIIFTIVLFLLMFSISESAQLGWLNIKTLILLVVSFLSGVIFVMYEKSITNPVLNLTLLKNKKYVGLILVPVVASFSFVTLLTYYPSYLIGVMQFSPSYAGIIMITLTVPVLFCPLLAGKIVSSGVSAISIIFISLILMIFGVILLFLVGGVDGQLYLIGFALFMIGAGMGLTAGLVDGLALSCVEPHHTGMAAGLLNTLRLGSEAIAVVLYGSLLTANLNGILPDLLIKYNSSIDVIEDWINSVASGNLTAPLSDVATNIQPIMLNDIITSYHSAFNFTLAILTIISTIICLFSIFLLKRKNVPIN</sequence>
<evidence type="ECO:0000259" key="7">
    <source>
        <dbReference type="PROSITE" id="PS50850"/>
    </source>
</evidence>
<keyword evidence="3 6" id="KW-0812">Transmembrane</keyword>
<dbReference type="GO" id="GO:0022857">
    <property type="term" value="F:transmembrane transporter activity"/>
    <property type="evidence" value="ECO:0007669"/>
    <property type="project" value="InterPro"/>
</dbReference>
<dbReference type="Gene3D" id="1.20.1250.20">
    <property type="entry name" value="MFS general substrate transporter like domains"/>
    <property type="match status" value="1"/>
</dbReference>
<accession>A0A1C3ZVB3</accession>
<gene>
    <name evidence="8" type="ORF">GA0061081_102112</name>
</gene>
<dbReference type="EMBL" id="FMAQ01000002">
    <property type="protein sequence ID" value="SCB86344.1"/>
    <property type="molecule type" value="Genomic_DNA"/>
</dbReference>
<feature type="transmembrane region" description="Helical" evidence="6">
    <location>
        <begin position="105"/>
        <end position="126"/>
    </location>
</feature>
<dbReference type="OrthoDB" id="2412976at2"/>
<dbReference type="PANTHER" id="PTHR42718:SF9">
    <property type="entry name" value="MAJOR FACILITATOR SUPERFAMILY MULTIDRUG TRANSPORTER MFSC"/>
    <property type="match status" value="1"/>
</dbReference>
<dbReference type="Pfam" id="PF07690">
    <property type="entry name" value="MFS_1"/>
    <property type="match status" value="1"/>
</dbReference>
<dbReference type="AlphaFoldDB" id="A0A1C3ZVB3"/>
<feature type="transmembrane region" description="Helical" evidence="6">
    <location>
        <begin position="327"/>
        <end position="352"/>
    </location>
</feature>
<keyword evidence="4 6" id="KW-1133">Transmembrane helix</keyword>
<dbReference type="STRING" id="1798182.GA0061081_102112"/>
<evidence type="ECO:0000313" key="9">
    <source>
        <dbReference type="Proteomes" id="UP000199670"/>
    </source>
</evidence>
<dbReference type="InterPro" id="IPR036259">
    <property type="entry name" value="MFS_trans_sf"/>
</dbReference>
<dbReference type="GO" id="GO:0016020">
    <property type="term" value="C:membrane"/>
    <property type="evidence" value="ECO:0007669"/>
    <property type="project" value="UniProtKB-SubCell"/>
</dbReference>
<dbReference type="Gene3D" id="1.20.1720.10">
    <property type="entry name" value="Multidrug resistance protein D"/>
    <property type="match status" value="1"/>
</dbReference>
<feature type="transmembrane region" description="Helical" evidence="6">
    <location>
        <begin position="478"/>
        <end position="501"/>
    </location>
</feature>
<evidence type="ECO:0000313" key="8">
    <source>
        <dbReference type="EMBL" id="SCB86344.1"/>
    </source>
</evidence>
<evidence type="ECO:0000256" key="2">
    <source>
        <dbReference type="ARBA" id="ARBA00022448"/>
    </source>
</evidence>
<protein>
    <submittedName>
        <fullName evidence="8">Predicted arabinose efflux permease, MFS family</fullName>
    </submittedName>
</protein>
<keyword evidence="5 6" id="KW-0472">Membrane</keyword>
<dbReference type="SUPFAM" id="SSF103473">
    <property type="entry name" value="MFS general substrate transporter"/>
    <property type="match status" value="1"/>
</dbReference>
<organism evidence="8 9">
    <name type="scientific">Gilliamella bombicola</name>
    <dbReference type="NCBI Taxonomy" id="1798182"/>
    <lineage>
        <taxon>Bacteria</taxon>
        <taxon>Pseudomonadati</taxon>
        <taxon>Pseudomonadota</taxon>
        <taxon>Gammaproteobacteria</taxon>
        <taxon>Orbales</taxon>
        <taxon>Orbaceae</taxon>
        <taxon>Gilliamella</taxon>
    </lineage>
</organism>
<feature type="transmembrane region" description="Helical" evidence="6">
    <location>
        <begin position="80"/>
        <end position="99"/>
    </location>
</feature>
<proteinExistence type="predicted"/>
<evidence type="ECO:0000256" key="3">
    <source>
        <dbReference type="ARBA" id="ARBA00022692"/>
    </source>
</evidence>
<feature type="transmembrane region" description="Helical" evidence="6">
    <location>
        <begin position="165"/>
        <end position="186"/>
    </location>
</feature>
<comment type="subcellular location">
    <subcellularLocation>
        <location evidence="1">Membrane</location>
        <topology evidence="1">Multi-pass membrane protein</topology>
    </subcellularLocation>
</comment>
<dbReference type="PROSITE" id="PS50850">
    <property type="entry name" value="MFS"/>
    <property type="match status" value="1"/>
</dbReference>
<evidence type="ECO:0000256" key="5">
    <source>
        <dbReference type="ARBA" id="ARBA00023136"/>
    </source>
</evidence>
<feature type="domain" description="Major facilitator superfamily (MFS) profile" evidence="7">
    <location>
        <begin position="13"/>
        <end position="505"/>
    </location>
</feature>
<feature type="transmembrane region" description="Helical" evidence="6">
    <location>
        <begin position="358"/>
        <end position="387"/>
    </location>
</feature>
<reference evidence="9" key="1">
    <citation type="submission" date="2016-08" db="EMBL/GenBank/DDBJ databases">
        <authorList>
            <person name="Varghese N."/>
            <person name="Submissions Spin"/>
        </authorList>
    </citation>
    <scope>NUCLEOTIDE SEQUENCE [LARGE SCALE GENOMIC DNA]</scope>
    <source>
        <strain evidence="9">R-53248</strain>
    </source>
</reference>
<dbReference type="RefSeq" id="WP_091346809.1">
    <property type="nucleotide sequence ID" value="NZ_FMAQ01000002.1"/>
</dbReference>
<keyword evidence="2" id="KW-0813">Transport</keyword>
<feature type="transmembrane region" description="Helical" evidence="6">
    <location>
        <begin position="223"/>
        <end position="245"/>
    </location>
</feature>
<evidence type="ECO:0000256" key="6">
    <source>
        <dbReference type="SAM" id="Phobius"/>
    </source>
</evidence>
<feature type="transmembrane region" description="Helical" evidence="6">
    <location>
        <begin position="51"/>
        <end position="68"/>
    </location>
</feature>
<feature type="transmembrane region" description="Helical" evidence="6">
    <location>
        <begin position="138"/>
        <end position="159"/>
    </location>
</feature>
<name>A0A1C3ZVB3_9GAMM</name>
<evidence type="ECO:0000256" key="4">
    <source>
        <dbReference type="ARBA" id="ARBA00022989"/>
    </source>
</evidence>
<dbReference type="PANTHER" id="PTHR42718">
    <property type="entry name" value="MAJOR FACILITATOR SUPERFAMILY MULTIDRUG TRANSPORTER MFSC"/>
    <property type="match status" value="1"/>
</dbReference>
<feature type="transmembrane region" description="Helical" evidence="6">
    <location>
        <begin position="12"/>
        <end position="39"/>
    </location>
</feature>
<dbReference type="CDD" id="cd17321">
    <property type="entry name" value="MFS_MMR_MDR_like"/>
    <property type="match status" value="1"/>
</dbReference>
<feature type="transmembrane region" description="Helical" evidence="6">
    <location>
        <begin position="299"/>
        <end position="320"/>
    </location>
</feature>